<dbReference type="PANTHER" id="PTHR43741">
    <property type="entry name" value="FMN-DEPENDENT NADH-AZOREDUCTASE 1"/>
    <property type="match status" value="1"/>
</dbReference>
<dbReference type="OrthoDB" id="9805013at2"/>
<dbReference type="RefSeq" id="WP_089526571.1">
    <property type="nucleotide sequence ID" value="NZ_NMUQ01000004.1"/>
</dbReference>
<name>A0A229NT19_9BACL</name>
<evidence type="ECO:0000313" key="9">
    <source>
        <dbReference type="Proteomes" id="UP000215145"/>
    </source>
</evidence>
<comment type="function">
    <text evidence="6">Quinone reductase that provides resistance to thiol-specific stress caused by electrophilic quinones.</text>
</comment>
<evidence type="ECO:0000256" key="6">
    <source>
        <dbReference type="HAMAP-Rule" id="MF_01216"/>
    </source>
</evidence>
<dbReference type="InterPro" id="IPR003680">
    <property type="entry name" value="Flavodoxin_fold"/>
</dbReference>
<dbReference type="HAMAP" id="MF_01216">
    <property type="entry name" value="Azoreductase_type1"/>
    <property type="match status" value="1"/>
</dbReference>
<comment type="function">
    <text evidence="6">Also exhibits azoreductase activity. Catalyzes the reductive cleavage of the azo bond in aromatic azo compounds to the corresponding amines.</text>
</comment>
<comment type="catalytic activity">
    <reaction evidence="6">
        <text>2 a quinone + NADH + H(+) = 2 a 1,4-benzosemiquinone + NAD(+)</text>
        <dbReference type="Rhea" id="RHEA:65952"/>
        <dbReference type="ChEBI" id="CHEBI:15378"/>
        <dbReference type="ChEBI" id="CHEBI:57540"/>
        <dbReference type="ChEBI" id="CHEBI:57945"/>
        <dbReference type="ChEBI" id="CHEBI:132124"/>
        <dbReference type="ChEBI" id="CHEBI:134225"/>
    </reaction>
</comment>
<keyword evidence="1 6" id="KW-0285">Flavoprotein</keyword>
<comment type="catalytic activity">
    <reaction evidence="5">
        <text>N,N-dimethyl-1,4-phenylenediamine + anthranilate + 2 NAD(+) = 2-(4-dimethylaminophenyl)diazenylbenzoate + 2 NADH + 2 H(+)</text>
        <dbReference type="Rhea" id="RHEA:55872"/>
        <dbReference type="ChEBI" id="CHEBI:15378"/>
        <dbReference type="ChEBI" id="CHEBI:15783"/>
        <dbReference type="ChEBI" id="CHEBI:16567"/>
        <dbReference type="ChEBI" id="CHEBI:57540"/>
        <dbReference type="ChEBI" id="CHEBI:57945"/>
        <dbReference type="ChEBI" id="CHEBI:71579"/>
        <dbReference type="EC" id="1.7.1.17"/>
    </reaction>
    <physiologicalReaction direction="right-to-left" evidence="5">
        <dbReference type="Rhea" id="RHEA:55874"/>
    </physiologicalReaction>
</comment>
<dbReference type="GO" id="GO:0010181">
    <property type="term" value="F:FMN binding"/>
    <property type="evidence" value="ECO:0007669"/>
    <property type="project" value="UniProtKB-UniRule"/>
</dbReference>
<dbReference type="SUPFAM" id="SSF52218">
    <property type="entry name" value="Flavoproteins"/>
    <property type="match status" value="1"/>
</dbReference>
<dbReference type="GO" id="GO:0009055">
    <property type="term" value="F:electron transfer activity"/>
    <property type="evidence" value="ECO:0007669"/>
    <property type="project" value="UniProtKB-UniRule"/>
</dbReference>
<dbReference type="PANTHER" id="PTHR43741:SF4">
    <property type="entry name" value="FMN-DEPENDENT NADH:QUINONE OXIDOREDUCTASE"/>
    <property type="match status" value="1"/>
</dbReference>
<evidence type="ECO:0000256" key="2">
    <source>
        <dbReference type="ARBA" id="ARBA00022643"/>
    </source>
</evidence>
<dbReference type="Pfam" id="PF02525">
    <property type="entry name" value="Flavodoxin_2"/>
    <property type="match status" value="1"/>
</dbReference>
<evidence type="ECO:0000256" key="3">
    <source>
        <dbReference type="ARBA" id="ARBA00023002"/>
    </source>
</evidence>
<dbReference type="NCBIfam" id="NF010075">
    <property type="entry name" value="PRK13556.1"/>
    <property type="match status" value="1"/>
</dbReference>
<organism evidence="8 9">
    <name type="scientific">Paenibacillus herberti</name>
    <dbReference type="NCBI Taxonomy" id="1619309"/>
    <lineage>
        <taxon>Bacteria</taxon>
        <taxon>Bacillati</taxon>
        <taxon>Bacillota</taxon>
        <taxon>Bacilli</taxon>
        <taxon>Bacillales</taxon>
        <taxon>Paenibacillaceae</taxon>
        <taxon>Paenibacillus</taxon>
    </lineage>
</organism>
<keyword evidence="2 6" id="KW-0288">FMN</keyword>
<evidence type="ECO:0000259" key="7">
    <source>
        <dbReference type="Pfam" id="PF02525"/>
    </source>
</evidence>
<evidence type="ECO:0000256" key="5">
    <source>
        <dbReference type="ARBA" id="ARBA00048542"/>
    </source>
</evidence>
<dbReference type="AlphaFoldDB" id="A0A229NT19"/>
<comment type="similarity">
    <text evidence="6">Belongs to the azoreductase type 1 family.</text>
</comment>
<protein>
    <recommendedName>
        <fullName evidence="6">FMN dependent NADH:quinone oxidoreductase</fullName>
        <ecNumber evidence="6">1.6.5.-</ecNumber>
    </recommendedName>
    <alternativeName>
        <fullName evidence="6">Azo-dye reductase</fullName>
    </alternativeName>
    <alternativeName>
        <fullName evidence="6">FMN-dependent NADH-azo compound oxidoreductase</fullName>
    </alternativeName>
    <alternativeName>
        <fullName evidence="6">FMN-dependent NADH-azoreductase</fullName>
        <ecNumber evidence="6">1.7.1.17</ecNumber>
    </alternativeName>
</protein>
<proteinExistence type="inferred from homology"/>
<evidence type="ECO:0000256" key="1">
    <source>
        <dbReference type="ARBA" id="ARBA00022630"/>
    </source>
</evidence>
<dbReference type="EMBL" id="NMUQ01000004">
    <property type="protein sequence ID" value="OXM12986.1"/>
    <property type="molecule type" value="Genomic_DNA"/>
</dbReference>
<evidence type="ECO:0000313" key="8">
    <source>
        <dbReference type="EMBL" id="OXM12986.1"/>
    </source>
</evidence>
<dbReference type="InterPro" id="IPR029039">
    <property type="entry name" value="Flavoprotein-like_sf"/>
</dbReference>
<keyword evidence="3 6" id="KW-0560">Oxidoreductase</keyword>
<keyword evidence="4 6" id="KW-0520">NAD</keyword>
<comment type="subunit">
    <text evidence="6">Homodimer.</text>
</comment>
<feature type="domain" description="Flavodoxin-like fold" evidence="7">
    <location>
        <begin position="3"/>
        <end position="200"/>
    </location>
</feature>
<dbReference type="EC" id="1.6.5.-" evidence="6"/>
<comment type="cofactor">
    <cofactor evidence="6">
        <name>FMN</name>
        <dbReference type="ChEBI" id="CHEBI:58210"/>
    </cofactor>
    <text evidence="6">Binds 1 FMN per subunit.</text>
</comment>
<comment type="caution">
    <text evidence="6">Lacks conserved residue(s) required for the propagation of feature annotation.</text>
</comment>
<dbReference type="GO" id="GO:0016655">
    <property type="term" value="F:oxidoreductase activity, acting on NAD(P)H, quinone or similar compound as acceptor"/>
    <property type="evidence" value="ECO:0007669"/>
    <property type="project" value="InterPro"/>
</dbReference>
<dbReference type="Gene3D" id="3.40.50.360">
    <property type="match status" value="1"/>
</dbReference>
<dbReference type="InterPro" id="IPR023048">
    <property type="entry name" value="NADH:quinone_OxRdtase_FMN_depd"/>
</dbReference>
<comment type="caution">
    <text evidence="8">The sequence shown here is derived from an EMBL/GenBank/DDBJ whole genome shotgun (WGS) entry which is preliminary data.</text>
</comment>
<dbReference type="GO" id="GO:0016652">
    <property type="term" value="F:oxidoreductase activity, acting on NAD(P)H as acceptor"/>
    <property type="evidence" value="ECO:0007669"/>
    <property type="project" value="UniProtKB-UniRule"/>
</dbReference>
<accession>A0A229NT19</accession>
<gene>
    <name evidence="6" type="primary">azoR</name>
    <name evidence="8" type="ORF">CGZ75_22620</name>
</gene>
<sequence length="207" mass="22699">MSNILFVKANDRPAEQAISVQMYNTFLDAYKSANPTDTVIELDLYTEILPFYGNTAITGMYKAAQGYELTAEEQTAVELVNKYVNQFLEADKVVFAFPLWNFAAPAPLVNYVGYLAQAGKTFRYTAEGPQGLVTGKKAILLNARGGVYSEGPMSEIEAAIRPLKGALGLFGIQAEELVIEGHNQFQDRTQEILRDGLDKVKAVAAAF</sequence>
<evidence type="ECO:0000256" key="4">
    <source>
        <dbReference type="ARBA" id="ARBA00023027"/>
    </source>
</evidence>
<reference evidence="8 9" key="1">
    <citation type="submission" date="2017-07" db="EMBL/GenBank/DDBJ databases">
        <title>Paenibacillus herberti R33 genome sequencing and assembly.</title>
        <authorList>
            <person name="Su W."/>
        </authorList>
    </citation>
    <scope>NUCLEOTIDE SEQUENCE [LARGE SCALE GENOMIC DNA]</scope>
    <source>
        <strain evidence="8 9">R33</strain>
    </source>
</reference>
<keyword evidence="9" id="KW-1185">Reference proteome</keyword>
<dbReference type="InterPro" id="IPR050104">
    <property type="entry name" value="FMN-dep_NADH:Q_OxRdtase_AzoR1"/>
</dbReference>
<dbReference type="Proteomes" id="UP000215145">
    <property type="component" value="Unassembled WGS sequence"/>
</dbReference>
<dbReference type="EC" id="1.7.1.17" evidence="6"/>